<evidence type="ECO:0000256" key="6">
    <source>
        <dbReference type="ARBA" id="ARBA00023136"/>
    </source>
</evidence>
<evidence type="ECO:0000256" key="10">
    <source>
        <dbReference type="SAM" id="Phobius"/>
    </source>
</evidence>
<dbReference type="GO" id="GO:0043386">
    <property type="term" value="P:mycotoxin biosynthetic process"/>
    <property type="evidence" value="ECO:0007669"/>
    <property type="project" value="InterPro"/>
</dbReference>
<evidence type="ECO:0000313" key="12">
    <source>
        <dbReference type="Proteomes" id="UP000094444"/>
    </source>
</evidence>
<proteinExistence type="inferred from homology"/>
<keyword evidence="12" id="KW-1185">Reference proteome</keyword>
<dbReference type="OrthoDB" id="3687641at2759"/>
<dbReference type="PANTHER" id="PTHR33365:SF13">
    <property type="entry name" value="TAT PATHWAY SIGNAL SEQUENCE"/>
    <property type="match status" value="1"/>
</dbReference>
<evidence type="ECO:0000256" key="9">
    <source>
        <dbReference type="SAM" id="MobiDB-lite"/>
    </source>
</evidence>
<keyword evidence="5" id="KW-0843">Virulence</keyword>
<evidence type="ECO:0000256" key="5">
    <source>
        <dbReference type="ARBA" id="ARBA00023026"/>
    </source>
</evidence>
<feature type="region of interest" description="Disordered" evidence="9">
    <location>
        <begin position="1"/>
        <end position="25"/>
    </location>
</feature>
<evidence type="ECO:0000256" key="4">
    <source>
        <dbReference type="ARBA" id="ARBA00023002"/>
    </source>
</evidence>
<protein>
    <recommendedName>
        <fullName evidence="13">Tat pathway signal sequence</fullName>
    </recommendedName>
</protein>
<reference evidence="11" key="1">
    <citation type="submission" date="2017-09" db="EMBL/GenBank/DDBJ databases">
        <title>Polyketide synthases of a Diaporthe helianthi virulent isolate.</title>
        <authorList>
            <person name="Baroncelli R."/>
        </authorList>
    </citation>
    <scope>NUCLEOTIDE SEQUENCE [LARGE SCALE GENOMIC DNA]</scope>
    <source>
        <strain evidence="11">7/96</strain>
    </source>
</reference>
<evidence type="ECO:0000313" key="11">
    <source>
        <dbReference type="EMBL" id="POS69154.1"/>
    </source>
</evidence>
<organism evidence="11 12">
    <name type="scientific">Diaporthe helianthi</name>
    <dbReference type="NCBI Taxonomy" id="158607"/>
    <lineage>
        <taxon>Eukaryota</taxon>
        <taxon>Fungi</taxon>
        <taxon>Dikarya</taxon>
        <taxon>Ascomycota</taxon>
        <taxon>Pezizomycotina</taxon>
        <taxon>Sordariomycetes</taxon>
        <taxon>Sordariomycetidae</taxon>
        <taxon>Diaporthales</taxon>
        <taxon>Diaporthaceae</taxon>
        <taxon>Diaporthe</taxon>
    </lineage>
</organism>
<evidence type="ECO:0000256" key="2">
    <source>
        <dbReference type="ARBA" id="ARBA00022692"/>
    </source>
</evidence>
<dbReference type="Pfam" id="PF11807">
    <property type="entry name" value="UstYa"/>
    <property type="match status" value="1"/>
</dbReference>
<keyword evidence="4" id="KW-0560">Oxidoreductase</keyword>
<comment type="subcellular location">
    <subcellularLocation>
        <location evidence="1">Membrane</location>
        <topology evidence="1">Single-pass membrane protein</topology>
    </subcellularLocation>
</comment>
<feature type="transmembrane region" description="Helical" evidence="10">
    <location>
        <begin position="51"/>
        <end position="74"/>
    </location>
</feature>
<sequence length="311" mass="35624">MASSNYQPVPNSQRVSREADDDDDDRRVDAELFGSGMMLEEPLMARRWPRLAMLIASHVFTLVLGVMLACVITLRSSHTEAFNTCGDVSSRASPFLHDVGLKWSTRAFDGSVFHLNKYKNDPSDELDAAWLSLGTRLEEIVVPEDMAEAAGLTKDFDWVKIKPEYGGGYPATVDGLHHLHCLTLWWNFDYYKAKNEWVFKDQTGEFDDLVAKYHVFHCLDIVRQELMCQADVGVSPFVWTNYSVWEDKTGDFVQLPSPSQHFGNPRPCRNFEDIVSWTNRSQWTPGNTMSFWEHREMLILPDENTKIYGTP</sequence>
<evidence type="ECO:0000256" key="7">
    <source>
        <dbReference type="ARBA" id="ARBA00023180"/>
    </source>
</evidence>
<dbReference type="GO" id="GO:0016020">
    <property type="term" value="C:membrane"/>
    <property type="evidence" value="ECO:0007669"/>
    <property type="project" value="UniProtKB-SubCell"/>
</dbReference>
<keyword evidence="3 10" id="KW-1133">Transmembrane helix</keyword>
<keyword evidence="7" id="KW-0325">Glycoprotein</keyword>
<keyword evidence="2 10" id="KW-0812">Transmembrane</keyword>
<comment type="caution">
    <text evidence="11">The sequence shown here is derived from an EMBL/GenBank/DDBJ whole genome shotgun (WGS) entry which is preliminary data.</text>
</comment>
<keyword evidence="6 10" id="KW-0472">Membrane</keyword>
<gene>
    <name evidence="11" type="ORF">DHEL01_v212454</name>
</gene>
<dbReference type="InterPro" id="IPR021765">
    <property type="entry name" value="UstYa-like"/>
</dbReference>
<accession>A0A2P5HFZ2</accession>
<dbReference type="EMBL" id="MAVT02002602">
    <property type="protein sequence ID" value="POS69154.1"/>
    <property type="molecule type" value="Genomic_DNA"/>
</dbReference>
<dbReference type="PANTHER" id="PTHR33365">
    <property type="entry name" value="YALI0B05434P"/>
    <property type="match status" value="1"/>
</dbReference>
<dbReference type="GO" id="GO:0016491">
    <property type="term" value="F:oxidoreductase activity"/>
    <property type="evidence" value="ECO:0007669"/>
    <property type="project" value="UniProtKB-KW"/>
</dbReference>
<evidence type="ECO:0000256" key="1">
    <source>
        <dbReference type="ARBA" id="ARBA00004167"/>
    </source>
</evidence>
<name>A0A2P5HFZ2_DIAHE</name>
<feature type="compositionally biased region" description="Polar residues" evidence="9">
    <location>
        <begin position="1"/>
        <end position="13"/>
    </location>
</feature>
<evidence type="ECO:0000256" key="3">
    <source>
        <dbReference type="ARBA" id="ARBA00022989"/>
    </source>
</evidence>
<comment type="similarity">
    <text evidence="8">Belongs to the ustYa family.</text>
</comment>
<dbReference type="STRING" id="158607.A0A2P5HFZ2"/>
<dbReference type="InParanoid" id="A0A2P5HFZ2"/>
<evidence type="ECO:0000256" key="8">
    <source>
        <dbReference type="ARBA" id="ARBA00035112"/>
    </source>
</evidence>
<dbReference type="AlphaFoldDB" id="A0A2P5HFZ2"/>
<evidence type="ECO:0008006" key="13">
    <source>
        <dbReference type="Google" id="ProtNLM"/>
    </source>
</evidence>
<dbReference type="Proteomes" id="UP000094444">
    <property type="component" value="Unassembled WGS sequence"/>
</dbReference>